<gene>
    <name evidence="3" type="ORF">SAMN04489714_1924</name>
</gene>
<organism evidence="3 4">
    <name type="scientific">Schaalia radingae</name>
    <dbReference type="NCBI Taxonomy" id="131110"/>
    <lineage>
        <taxon>Bacteria</taxon>
        <taxon>Bacillati</taxon>
        <taxon>Actinomycetota</taxon>
        <taxon>Actinomycetes</taxon>
        <taxon>Actinomycetales</taxon>
        <taxon>Actinomycetaceae</taxon>
        <taxon>Schaalia</taxon>
    </lineage>
</organism>
<feature type="region of interest" description="Disordered" evidence="1">
    <location>
        <begin position="153"/>
        <end position="191"/>
    </location>
</feature>
<keyword evidence="4" id="KW-1185">Reference proteome</keyword>
<feature type="domain" description="LytR/CpsA/Psr regulator C-terminal" evidence="2">
    <location>
        <begin position="50"/>
        <end position="134"/>
    </location>
</feature>
<evidence type="ECO:0000313" key="4">
    <source>
        <dbReference type="Proteomes" id="UP000198976"/>
    </source>
</evidence>
<proteinExistence type="predicted"/>
<reference evidence="3 4" key="1">
    <citation type="submission" date="2016-10" db="EMBL/GenBank/DDBJ databases">
        <authorList>
            <person name="Varghese N."/>
            <person name="Submissions S."/>
        </authorList>
    </citation>
    <scope>NUCLEOTIDE SEQUENCE [LARGE SCALE GENOMIC DNA]</scope>
    <source>
        <strain evidence="3 4">DSM 9169</strain>
    </source>
</reference>
<evidence type="ECO:0000313" key="3">
    <source>
        <dbReference type="EMBL" id="SDU06062.1"/>
    </source>
</evidence>
<evidence type="ECO:0000259" key="2">
    <source>
        <dbReference type="Pfam" id="PF13399"/>
    </source>
</evidence>
<accession>A0ABY0VBH2</accession>
<evidence type="ECO:0000256" key="1">
    <source>
        <dbReference type="SAM" id="MobiDB-lite"/>
    </source>
</evidence>
<dbReference type="Gene3D" id="3.30.70.2390">
    <property type="match status" value="1"/>
</dbReference>
<feature type="compositionally biased region" description="Low complexity" evidence="1">
    <location>
        <begin position="181"/>
        <end position="191"/>
    </location>
</feature>
<protein>
    <submittedName>
        <fullName evidence="3">LytR cell envelope-related transcriptional attenuator</fullName>
    </submittedName>
</protein>
<dbReference type="Pfam" id="PF13399">
    <property type="entry name" value="LytR_C"/>
    <property type="match status" value="1"/>
</dbReference>
<dbReference type="EMBL" id="LT629792">
    <property type="protein sequence ID" value="SDU06062.1"/>
    <property type="molecule type" value="Genomic_DNA"/>
</dbReference>
<dbReference type="InterPro" id="IPR027381">
    <property type="entry name" value="LytR/CpsA/Psr_C"/>
</dbReference>
<sequence length="191" mass="19872">MAVLVIAALLVITNIISMPSEEFSKTEKTAGLGDIVCPTEGTTPLPADTIHVQVLNATSQSGLASSVTTMLAEQGFVMQDPANAASELTGTVEIDVSPKNIDAGYTVARFFPDARVVLSEGTDEVVQVILGTFFDSLLPKEDIKKIAEAQSALKGSDSCLPVDPELLAPATTQTGDDDQSGDGSQSEGQSE</sequence>
<dbReference type="Proteomes" id="UP000198976">
    <property type="component" value="Chromosome I"/>
</dbReference>
<name>A0ABY0VBH2_9ACTO</name>